<evidence type="ECO:0000256" key="4">
    <source>
        <dbReference type="ARBA" id="ARBA00022989"/>
    </source>
</evidence>
<feature type="transmembrane region" description="Helical" evidence="7">
    <location>
        <begin position="187"/>
        <end position="207"/>
    </location>
</feature>
<dbReference type="GO" id="GO:0015085">
    <property type="term" value="F:calcium ion transmembrane transporter activity"/>
    <property type="evidence" value="ECO:0007669"/>
    <property type="project" value="TreeGrafter"/>
</dbReference>
<comment type="caution">
    <text evidence="9">The sequence shown here is derived from an EMBL/GenBank/DDBJ whole genome shotgun (WGS) entry which is preliminary data.</text>
</comment>
<evidence type="ECO:0000313" key="9">
    <source>
        <dbReference type="EMBL" id="KAH3687643.1"/>
    </source>
</evidence>
<dbReference type="PANTHER" id="PTHR12608:SF1">
    <property type="entry name" value="TRANSMEMBRANE PROTEIN 165"/>
    <property type="match status" value="1"/>
</dbReference>
<feature type="transmembrane region" description="Helical" evidence="7">
    <location>
        <begin position="219"/>
        <end position="236"/>
    </location>
</feature>
<reference evidence="9" key="1">
    <citation type="journal article" date="2021" name="Open Biol.">
        <title>Shared evolutionary footprints suggest mitochondrial oxidative damage underlies multiple complex I losses in fungi.</title>
        <authorList>
            <person name="Schikora-Tamarit M.A."/>
            <person name="Marcet-Houben M."/>
            <person name="Nosek J."/>
            <person name="Gabaldon T."/>
        </authorList>
    </citation>
    <scope>NUCLEOTIDE SEQUENCE</scope>
    <source>
        <strain evidence="9">CBS2887</strain>
    </source>
</reference>
<feature type="signal peptide" evidence="8">
    <location>
        <begin position="1"/>
        <end position="24"/>
    </location>
</feature>
<evidence type="ECO:0000256" key="8">
    <source>
        <dbReference type="SAM" id="SignalP"/>
    </source>
</evidence>
<feature type="transmembrane region" description="Helical" evidence="7">
    <location>
        <begin position="374"/>
        <end position="392"/>
    </location>
</feature>
<dbReference type="GO" id="GO:0032472">
    <property type="term" value="P:Golgi calcium ion transport"/>
    <property type="evidence" value="ECO:0007669"/>
    <property type="project" value="TreeGrafter"/>
</dbReference>
<evidence type="ECO:0000256" key="1">
    <source>
        <dbReference type="ARBA" id="ARBA00004141"/>
    </source>
</evidence>
<feature type="transmembrane region" description="Helical" evidence="7">
    <location>
        <begin position="341"/>
        <end position="362"/>
    </location>
</feature>
<evidence type="ECO:0008006" key="11">
    <source>
        <dbReference type="Google" id="ProtNLM"/>
    </source>
</evidence>
<feature type="region of interest" description="Disordered" evidence="6">
    <location>
        <begin position="95"/>
        <end position="152"/>
    </location>
</feature>
<feature type="transmembrane region" description="Helical" evidence="7">
    <location>
        <begin position="303"/>
        <end position="321"/>
    </location>
</feature>
<dbReference type="GO" id="GO:0000329">
    <property type="term" value="C:fungal-type vacuole membrane"/>
    <property type="evidence" value="ECO:0007669"/>
    <property type="project" value="TreeGrafter"/>
</dbReference>
<dbReference type="OrthoDB" id="442680at2759"/>
<name>A0A9P8QBR8_WICPI</name>
<evidence type="ECO:0000256" key="5">
    <source>
        <dbReference type="ARBA" id="ARBA00023136"/>
    </source>
</evidence>
<dbReference type="GO" id="GO:0005794">
    <property type="term" value="C:Golgi apparatus"/>
    <property type="evidence" value="ECO:0007669"/>
    <property type="project" value="TreeGrafter"/>
</dbReference>
<comment type="subcellular location">
    <subcellularLocation>
        <location evidence="1">Membrane</location>
        <topology evidence="1">Multi-pass membrane protein</topology>
    </subcellularLocation>
</comment>
<sequence length="401" mass="42308">MKYLSKSTLTALAVLSTLAISSESSTNDGLLTEALSALGPLKPHSINLTPRDKISVVDDITDSNTAPIEDSTGSTKKKAAKNVVYPSASFGSLGSAELNSEDNVPPESYVKSHSKGSASSSSSTELSIASTKGATSVKSTEDGDKSNSGSDKNSNPFLMAISMIIVSEIGDKTFLISALMAMRNNRMVVFTASFASLAIMTILSGIVGHTLPSLLSPRVTQFLAAGLFVVFGIKLTQEGLAMPKDLGVEEELAEVEEEIDLEFNDVENGRLQSNGIPQSDGSFLSNLRSQPQVHAFLQSLQNIASITFSPLWIQVFIMIFLGEWGDRSQIATIAMAAGSNYWPVICGATIGHGLCTAAAVIGGKMLASKISMRNVTLGGALAFFVFSVLYLLEAINGSSEE</sequence>
<reference evidence="9" key="2">
    <citation type="submission" date="2021-01" db="EMBL/GenBank/DDBJ databases">
        <authorList>
            <person name="Schikora-Tamarit M.A."/>
        </authorList>
    </citation>
    <scope>NUCLEOTIDE SEQUENCE</scope>
    <source>
        <strain evidence="9">CBS2887</strain>
    </source>
</reference>
<evidence type="ECO:0000256" key="7">
    <source>
        <dbReference type="SAM" id="Phobius"/>
    </source>
</evidence>
<keyword evidence="8" id="KW-0732">Signal</keyword>
<dbReference type="Pfam" id="PF01169">
    <property type="entry name" value="GDT1"/>
    <property type="match status" value="2"/>
</dbReference>
<dbReference type="AlphaFoldDB" id="A0A9P8QBR8"/>
<feature type="compositionally biased region" description="Low complexity" evidence="6">
    <location>
        <begin position="108"/>
        <end position="130"/>
    </location>
</feature>
<dbReference type="InterPro" id="IPR001727">
    <property type="entry name" value="GDT1-like"/>
</dbReference>
<evidence type="ECO:0000256" key="2">
    <source>
        <dbReference type="ARBA" id="ARBA00009190"/>
    </source>
</evidence>
<evidence type="ECO:0000313" key="10">
    <source>
        <dbReference type="Proteomes" id="UP000774326"/>
    </source>
</evidence>
<keyword evidence="3 7" id="KW-0812">Transmembrane</keyword>
<keyword evidence="5 7" id="KW-0472">Membrane</keyword>
<evidence type="ECO:0000256" key="3">
    <source>
        <dbReference type="ARBA" id="ARBA00022692"/>
    </source>
</evidence>
<feature type="chain" id="PRO_5040267817" description="GDT1 family protein" evidence="8">
    <location>
        <begin position="25"/>
        <end position="401"/>
    </location>
</feature>
<organism evidence="9 10">
    <name type="scientific">Wickerhamomyces pijperi</name>
    <name type="common">Yeast</name>
    <name type="synonym">Pichia pijperi</name>
    <dbReference type="NCBI Taxonomy" id="599730"/>
    <lineage>
        <taxon>Eukaryota</taxon>
        <taxon>Fungi</taxon>
        <taxon>Dikarya</taxon>
        <taxon>Ascomycota</taxon>
        <taxon>Saccharomycotina</taxon>
        <taxon>Saccharomycetes</taxon>
        <taxon>Phaffomycetales</taxon>
        <taxon>Wickerhamomycetaceae</taxon>
        <taxon>Wickerhamomyces</taxon>
    </lineage>
</organism>
<accession>A0A9P8QBR8</accession>
<keyword evidence="10" id="KW-1185">Reference proteome</keyword>
<evidence type="ECO:0000256" key="6">
    <source>
        <dbReference type="SAM" id="MobiDB-lite"/>
    </source>
</evidence>
<dbReference type="Proteomes" id="UP000774326">
    <property type="component" value="Unassembled WGS sequence"/>
</dbReference>
<gene>
    <name evidence="9" type="ORF">WICPIJ_001360</name>
</gene>
<protein>
    <recommendedName>
        <fullName evidence="11">GDT1 family protein</fullName>
    </recommendedName>
</protein>
<keyword evidence="4 7" id="KW-1133">Transmembrane helix</keyword>
<dbReference type="GO" id="GO:0005384">
    <property type="term" value="F:manganese ion transmembrane transporter activity"/>
    <property type="evidence" value="ECO:0007669"/>
    <property type="project" value="TreeGrafter"/>
</dbReference>
<dbReference type="EMBL" id="JAEUBG010000687">
    <property type="protein sequence ID" value="KAH3687643.1"/>
    <property type="molecule type" value="Genomic_DNA"/>
</dbReference>
<comment type="similarity">
    <text evidence="2">Belongs to the GDT1 family.</text>
</comment>
<dbReference type="GO" id="GO:0032468">
    <property type="term" value="P:Golgi calcium ion homeostasis"/>
    <property type="evidence" value="ECO:0007669"/>
    <property type="project" value="TreeGrafter"/>
</dbReference>
<dbReference type="PANTHER" id="PTHR12608">
    <property type="entry name" value="TRANSMEMBRANE PROTEIN HTP-1 RELATED"/>
    <property type="match status" value="1"/>
</dbReference>
<proteinExistence type="inferred from homology"/>